<dbReference type="RefSeq" id="XP_046064951.1">
    <property type="nucleotide sequence ID" value="XM_046203263.1"/>
</dbReference>
<gene>
    <name evidence="2" type="ORF">OGAPHI_000022</name>
</gene>
<sequence>MSAVGKVQVLMDNISFGLVSKVRKRFSVDDGGVQVIQPPNMETPRSCSPSAVRRLSKLSEPLVGARIIQRRVTSPARMEKSSSNSSQSTKTLTSKRGSFRAKKEPLPNKLRDPEISMPRALHELHPVPSNVSEQSSIANTTESVAARFHIVFDDHLIPGME</sequence>
<reference evidence="2" key="1">
    <citation type="journal article" date="2021" name="Open Biol.">
        <title>Shared evolutionary footprints suggest mitochondrial oxidative damage underlies multiple complex I losses in fungi.</title>
        <authorList>
            <person name="Schikora-Tamarit M.A."/>
            <person name="Marcet-Houben M."/>
            <person name="Nosek J."/>
            <person name="Gabaldon T."/>
        </authorList>
    </citation>
    <scope>NUCLEOTIDE SEQUENCE</scope>
    <source>
        <strain evidence="2">CBS6075</strain>
    </source>
</reference>
<organism evidence="2 3">
    <name type="scientific">Ogataea philodendri</name>
    <dbReference type="NCBI Taxonomy" id="1378263"/>
    <lineage>
        <taxon>Eukaryota</taxon>
        <taxon>Fungi</taxon>
        <taxon>Dikarya</taxon>
        <taxon>Ascomycota</taxon>
        <taxon>Saccharomycotina</taxon>
        <taxon>Pichiomycetes</taxon>
        <taxon>Pichiales</taxon>
        <taxon>Pichiaceae</taxon>
        <taxon>Ogataea</taxon>
    </lineage>
</organism>
<feature type="compositionally biased region" description="Basic and acidic residues" evidence="1">
    <location>
        <begin position="101"/>
        <end position="114"/>
    </location>
</feature>
<proteinExistence type="predicted"/>
<evidence type="ECO:0000256" key="1">
    <source>
        <dbReference type="SAM" id="MobiDB-lite"/>
    </source>
</evidence>
<name>A0A9P8TAG1_9ASCO</name>
<dbReference type="GeneID" id="70231990"/>
<reference evidence="2" key="2">
    <citation type="submission" date="2021-01" db="EMBL/GenBank/DDBJ databases">
        <authorList>
            <person name="Schikora-Tamarit M.A."/>
        </authorList>
    </citation>
    <scope>NUCLEOTIDE SEQUENCE</scope>
    <source>
        <strain evidence="2">CBS6075</strain>
    </source>
</reference>
<dbReference type="EMBL" id="JAEUBE010000042">
    <property type="protein sequence ID" value="KAH3671836.1"/>
    <property type="molecule type" value="Genomic_DNA"/>
</dbReference>
<feature type="region of interest" description="Disordered" evidence="1">
    <location>
        <begin position="69"/>
        <end position="114"/>
    </location>
</feature>
<evidence type="ECO:0000313" key="3">
    <source>
        <dbReference type="Proteomes" id="UP000769157"/>
    </source>
</evidence>
<evidence type="ECO:0000313" key="2">
    <source>
        <dbReference type="EMBL" id="KAH3671836.1"/>
    </source>
</evidence>
<keyword evidence="3" id="KW-1185">Reference proteome</keyword>
<feature type="compositionally biased region" description="Low complexity" evidence="1">
    <location>
        <begin position="81"/>
        <end position="95"/>
    </location>
</feature>
<dbReference type="AlphaFoldDB" id="A0A9P8TAG1"/>
<dbReference type="OrthoDB" id="3990967at2759"/>
<accession>A0A9P8TAG1</accession>
<protein>
    <submittedName>
        <fullName evidence="2">Uncharacterized protein</fullName>
    </submittedName>
</protein>
<dbReference type="Proteomes" id="UP000769157">
    <property type="component" value="Unassembled WGS sequence"/>
</dbReference>
<comment type="caution">
    <text evidence="2">The sequence shown here is derived from an EMBL/GenBank/DDBJ whole genome shotgun (WGS) entry which is preliminary data.</text>
</comment>